<name>A0A183F8G0_HELPZ</name>
<reference evidence="3" key="2">
    <citation type="submission" date="2019-09" db="UniProtKB">
        <authorList>
            <consortium name="WormBaseParasite"/>
        </authorList>
    </citation>
    <scope>IDENTIFICATION</scope>
</reference>
<keyword evidence="2" id="KW-1185">Reference proteome</keyword>
<accession>A0A3P7UZ59</accession>
<dbReference type="Proteomes" id="UP000050761">
    <property type="component" value="Unassembled WGS sequence"/>
</dbReference>
<sequence length="120" mass="13134">MDFVLRHDPTQNFANHSAGQQYLDFHKSAATSSGLVISPGFIFFKAASISSTVMFWTGPRDGAVEGMARIFHCRDFLKVIAPSLQCLLAVHEKMAVVIIDAERPLDVLGLPMAILWSTVG</sequence>
<accession>A0A183F8G0</accession>
<gene>
    <name evidence="1" type="ORF">HPBE_LOCUS2453</name>
</gene>
<evidence type="ECO:0000313" key="3">
    <source>
        <dbReference type="WBParaSite" id="HPBE_0000245201-mRNA-1"/>
    </source>
</evidence>
<evidence type="ECO:0000313" key="2">
    <source>
        <dbReference type="Proteomes" id="UP000050761"/>
    </source>
</evidence>
<dbReference type="AlphaFoldDB" id="A0A183F8G0"/>
<reference evidence="1 2" key="1">
    <citation type="submission" date="2018-11" db="EMBL/GenBank/DDBJ databases">
        <authorList>
            <consortium name="Pathogen Informatics"/>
        </authorList>
    </citation>
    <scope>NUCLEOTIDE SEQUENCE [LARGE SCALE GENOMIC DNA]</scope>
</reference>
<proteinExistence type="predicted"/>
<protein>
    <submittedName>
        <fullName evidence="3">Dirigent protein</fullName>
    </submittedName>
</protein>
<evidence type="ECO:0000313" key="1">
    <source>
        <dbReference type="EMBL" id="VDO25353.1"/>
    </source>
</evidence>
<dbReference type="EMBL" id="UZAH01003703">
    <property type="protein sequence ID" value="VDO25353.1"/>
    <property type="molecule type" value="Genomic_DNA"/>
</dbReference>
<organism evidence="2 3">
    <name type="scientific">Heligmosomoides polygyrus</name>
    <name type="common">Parasitic roundworm</name>
    <dbReference type="NCBI Taxonomy" id="6339"/>
    <lineage>
        <taxon>Eukaryota</taxon>
        <taxon>Metazoa</taxon>
        <taxon>Ecdysozoa</taxon>
        <taxon>Nematoda</taxon>
        <taxon>Chromadorea</taxon>
        <taxon>Rhabditida</taxon>
        <taxon>Rhabditina</taxon>
        <taxon>Rhabditomorpha</taxon>
        <taxon>Strongyloidea</taxon>
        <taxon>Heligmosomidae</taxon>
        <taxon>Heligmosomoides</taxon>
    </lineage>
</organism>
<dbReference type="WBParaSite" id="HPBE_0000245201-mRNA-1">
    <property type="protein sequence ID" value="HPBE_0000245201-mRNA-1"/>
    <property type="gene ID" value="HPBE_0000245201"/>
</dbReference>